<organism evidence="2 3">
    <name type="scientific">Candidatus Woesebacteria bacterium GW2011_GWB1_41_10</name>
    <dbReference type="NCBI Taxonomy" id="1618577"/>
    <lineage>
        <taxon>Bacteria</taxon>
        <taxon>Candidatus Woeseibacteriota</taxon>
    </lineage>
</organism>
<feature type="transmembrane region" description="Helical" evidence="1">
    <location>
        <begin position="166"/>
        <end position="188"/>
    </location>
</feature>
<evidence type="ECO:0000256" key="1">
    <source>
        <dbReference type="SAM" id="Phobius"/>
    </source>
</evidence>
<feature type="transmembrane region" description="Helical" evidence="1">
    <location>
        <begin position="120"/>
        <end position="145"/>
    </location>
</feature>
<keyword evidence="1" id="KW-1133">Transmembrane helix</keyword>
<dbReference type="EMBL" id="LCAE01000006">
    <property type="protein sequence ID" value="KKR87323.1"/>
    <property type="molecule type" value="Genomic_DNA"/>
</dbReference>
<feature type="transmembrane region" description="Helical" evidence="1">
    <location>
        <begin position="26"/>
        <end position="46"/>
    </location>
</feature>
<evidence type="ECO:0000313" key="3">
    <source>
        <dbReference type="Proteomes" id="UP000033858"/>
    </source>
</evidence>
<protein>
    <submittedName>
        <fullName evidence="2">CmpX protein</fullName>
    </submittedName>
</protein>
<sequence length="227" mass="24591">MEFLTLLQSSLTSAWGEVWMGFLGVLPRILGAIIVFAVGLALAYWVKKLIVELLKLIKLDKLTTAAGIERYLEKAEIKFQFNELVGTIFEWIIILVFFLAVVDILGLPVVSQVVASVLGYIPNIIAAALILGAGFVLGGLVDGIVRGTLASVDGSTARSIGKLSRYVVVLVAFFAGLEQLKIAQGLIITFYQGLTYTVVLVVGLAFGLGAKEVVGKVLDEWYEKIRK</sequence>
<dbReference type="Gene3D" id="1.10.287.1260">
    <property type="match status" value="1"/>
</dbReference>
<evidence type="ECO:0000313" key="2">
    <source>
        <dbReference type="EMBL" id="KKR87323.1"/>
    </source>
</evidence>
<feature type="transmembrane region" description="Helical" evidence="1">
    <location>
        <begin position="88"/>
        <end position="114"/>
    </location>
</feature>
<dbReference type="PANTHER" id="PTHR30221:SF1">
    <property type="entry name" value="SMALL-CONDUCTANCE MECHANOSENSITIVE CHANNEL"/>
    <property type="match status" value="1"/>
</dbReference>
<dbReference type="InterPro" id="IPR045275">
    <property type="entry name" value="MscS_archaea/bacteria_type"/>
</dbReference>
<dbReference type="Pfam" id="PF05552">
    <property type="entry name" value="MS_channel_1st_1"/>
    <property type="match status" value="2"/>
</dbReference>
<dbReference type="AlphaFoldDB" id="A0A0G0UEJ7"/>
<reference evidence="2 3" key="1">
    <citation type="journal article" date="2015" name="Nature">
        <title>rRNA introns, odd ribosomes, and small enigmatic genomes across a large radiation of phyla.</title>
        <authorList>
            <person name="Brown C.T."/>
            <person name="Hug L.A."/>
            <person name="Thomas B.C."/>
            <person name="Sharon I."/>
            <person name="Castelle C.J."/>
            <person name="Singh A."/>
            <person name="Wilkins M.J."/>
            <person name="Williams K.H."/>
            <person name="Banfield J.F."/>
        </authorList>
    </citation>
    <scope>NUCLEOTIDE SEQUENCE [LARGE SCALE GENOMIC DNA]</scope>
</reference>
<dbReference type="Proteomes" id="UP000033858">
    <property type="component" value="Unassembled WGS sequence"/>
</dbReference>
<proteinExistence type="predicted"/>
<dbReference type="GO" id="GO:0008381">
    <property type="term" value="F:mechanosensitive monoatomic ion channel activity"/>
    <property type="evidence" value="ECO:0007669"/>
    <property type="project" value="InterPro"/>
</dbReference>
<gene>
    <name evidence="2" type="ORF">UU32_C0006G0025</name>
</gene>
<keyword evidence="1" id="KW-0472">Membrane</keyword>
<feature type="transmembrane region" description="Helical" evidence="1">
    <location>
        <begin position="194"/>
        <end position="214"/>
    </location>
</feature>
<dbReference type="InterPro" id="IPR008910">
    <property type="entry name" value="MSC_TM_helix"/>
</dbReference>
<accession>A0A0G0UEJ7</accession>
<dbReference type="PANTHER" id="PTHR30221">
    <property type="entry name" value="SMALL-CONDUCTANCE MECHANOSENSITIVE CHANNEL"/>
    <property type="match status" value="1"/>
</dbReference>
<keyword evidence="1" id="KW-0812">Transmembrane</keyword>
<comment type="caution">
    <text evidence="2">The sequence shown here is derived from an EMBL/GenBank/DDBJ whole genome shotgun (WGS) entry which is preliminary data.</text>
</comment>
<name>A0A0G0UEJ7_9BACT</name>